<keyword evidence="1" id="KW-0808">Transferase</keyword>
<protein>
    <submittedName>
        <fullName evidence="1">Histidine kinase</fullName>
    </submittedName>
</protein>
<dbReference type="KEGG" id="sze:AW14_10990"/>
<dbReference type="HOGENOM" id="CLU_170102_0_0_10"/>
<accession>A0A0C5WFX2</accession>
<organism evidence="1 2">
    <name type="scientific">Siansivirga zeaxanthinifaciens CC-SAMT-1</name>
    <dbReference type="NCBI Taxonomy" id="1454006"/>
    <lineage>
        <taxon>Bacteria</taxon>
        <taxon>Pseudomonadati</taxon>
        <taxon>Bacteroidota</taxon>
        <taxon>Flavobacteriia</taxon>
        <taxon>Flavobacteriales</taxon>
        <taxon>Flavobacteriaceae</taxon>
        <taxon>Siansivirga</taxon>
    </lineage>
</organism>
<keyword evidence="1" id="KW-0418">Kinase</keyword>
<evidence type="ECO:0000313" key="1">
    <source>
        <dbReference type="EMBL" id="AJR04084.1"/>
    </source>
</evidence>
<dbReference type="Proteomes" id="UP000032229">
    <property type="component" value="Chromosome"/>
</dbReference>
<evidence type="ECO:0000313" key="2">
    <source>
        <dbReference type="Proteomes" id="UP000032229"/>
    </source>
</evidence>
<dbReference type="Gene3D" id="1.20.120.160">
    <property type="entry name" value="HPT domain"/>
    <property type="match status" value="1"/>
</dbReference>
<keyword evidence="2" id="KW-1185">Reference proteome</keyword>
<dbReference type="OrthoDB" id="1441381at2"/>
<dbReference type="AlphaFoldDB" id="A0A0C5WFX2"/>
<dbReference type="STRING" id="1454006.AW14_10990"/>
<proteinExistence type="predicted"/>
<gene>
    <name evidence="1" type="ORF">AW14_10990</name>
</gene>
<sequence>MDKPSLIYINKLSNGDEAFFKRLINVINIEFPQEKELYYYNINTNKYDIAADSVHKLKHKISILSFETGYQIASQHEDNLRAGNNTLAEEFDRVLILITKFLISL</sequence>
<dbReference type="EMBL" id="CP007202">
    <property type="protein sequence ID" value="AJR04084.1"/>
    <property type="molecule type" value="Genomic_DNA"/>
</dbReference>
<dbReference type="GO" id="GO:0016301">
    <property type="term" value="F:kinase activity"/>
    <property type="evidence" value="ECO:0007669"/>
    <property type="project" value="UniProtKB-KW"/>
</dbReference>
<name>A0A0C5WFX2_9FLAO</name>
<reference evidence="1 2" key="1">
    <citation type="submission" date="2014-02" db="EMBL/GenBank/DDBJ databases">
        <authorList>
            <person name="Young C.-C."/>
            <person name="Hameed A."/>
            <person name="Huang H.-C."/>
            <person name="Shahina M."/>
        </authorList>
    </citation>
    <scope>NUCLEOTIDE SEQUENCE [LARGE SCALE GENOMIC DNA]</scope>
    <source>
        <strain evidence="1 2">CC-SAMT-1</strain>
    </source>
</reference>
<dbReference type="PATRIC" id="fig|1454006.5.peg.2178"/>
<dbReference type="RefSeq" id="WP_044638796.1">
    <property type="nucleotide sequence ID" value="NZ_CP007202.1"/>
</dbReference>
<dbReference type="SUPFAM" id="SSF47226">
    <property type="entry name" value="Histidine-containing phosphotransfer domain, HPT domain"/>
    <property type="match status" value="1"/>
</dbReference>
<dbReference type="GO" id="GO:0000160">
    <property type="term" value="P:phosphorelay signal transduction system"/>
    <property type="evidence" value="ECO:0007669"/>
    <property type="project" value="InterPro"/>
</dbReference>
<dbReference type="InterPro" id="IPR036641">
    <property type="entry name" value="HPT_dom_sf"/>
</dbReference>